<dbReference type="Proteomes" id="UP000236544">
    <property type="component" value="Unassembled WGS sequence"/>
</dbReference>
<dbReference type="GO" id="GO:0000027">
    <property type="term" value="P:ribosomal large subunit assembly"/>
    <property type="evidence" value="ECO:0007669"/>
    <property type="project" value="UniProtKB-ARBA"/>
</dbReference>
<evidence type="ECO:0000256" key="4">
    <source>
        <dbReference type="ARBA" id="ARBA00022490"/>
    </source>
</evidence>
<keyword evidence="4" id="KW-0963">Cytoplasm</keyword>
<dbReference type="Gene3D" id="2.30.30.30">
    <property type="match status" value="1"/>
</dbReference>
<evidence type="ECO:0000256" key="3">
    <source>
        <dbReference type="ARBA" id="ARBA00006592"/>
    </source>
</evidence>
<dbReference type="Gene3D" id="6.10.250.2270">
    <property type="match status" value="1"/>
</dbReference>
<dbReference type="FunFam" id="2.30.30.30:FF:000030">
    <property type="entry name" value="60S ribosomal protein L14"/>
    <property type="match status" value="1"/>
</dbReference>
<dbReference type="EMBL" id="LN890560">
    <property type="protein sequence ID" value="CUS20610.1"/>
    <property type="molecule type" value="Genomic_DNA"/>
</dbReference>
<proteinExistence type="inferred from homology"/>
<dbReference type="SUPFAM" id="SSF50104">
    <property type="entry name" value="Translation proteins SH3-like domain"/>
    <property type="match status" value="1"/>
</dbReference>
<dbReference type="InterPro" id="IPR014722">
    <property type="entry name" value="Rib_uL2_dom2"/>
</dbReference>
<dbReference type="InterPro" id="IPR005824">
    <property type="entry name" value="KOW"/>
</dbReference>
<organism evidence="9 10">
    <name type="scientific">Lachancea quebecensis</name>
    <dbReference type="NCBI Taxonomy" id="1654605"/>
    <lineage>
        <taxon>Eukaryota</taxon>
        <taxon>Fungi</taxon>
        <taxon>Dikarya</taxon>
        <taxon>Ascomycota</taxon>
        <taxon>Saccharomycotina</taxon>
        <taxon>Saccharomycetes</taxon>
        <taxon>Saccharomycetales</taxon>
        <taxon>Saccharomycetaceae</taxon>
        <taxon>Lachancea</taxon>
    </lineage>
</organism>
<dbReference type="GO" id="GO:0005730">
    <property type="term" value="C:nucleolus"/>
    <property type="evidence" value="ECO:0007669"/>
    <property type="project" value="UniProtKB-ARBA"/>
</dbReference>
<comment type="function">
    <text evidence="1">Component of the ribosome, a large ribonucleoprotein complex responsible for the synthesis of proteins in the cell. The small ribosomal subunit (SSU) binds messenger RNAs (mRNAs) and translates the encoded message by selecting cognate aminoacyl-transfer RNA (tRNA) molecules. The large subunit (LSU) contains the ribosomal catalytic site termed the peptidyl transferase center (PTC), which catalyzes the formation of peptide bonds, thereby polymerizing the amino acids delivered by tRNAs into a polypeptide chain. The nascent polypeptides leave the ribosome through a tunnel in the LSU and interact with protein factors that function in enzymatic processing, targeting, and the membrane insertion of nascent chains at the exit of the ribosomal tunnel.</text>
</comment>
<keyword evidence="10" id="KW-1185">Reference proteome</keyword>
<dbReference type="CDD" id="cd23702">
    <property type="entry name" value="eL14"/>
    <property type="match status" value="1"/>
</dbReference>
<dbReference type="GO" id="GO:0022625">
    <property type="term" value="C:cytosolic large ribosomal subunit"/>
    <property type="evidence" value="ECO:0007669"/>
    <property type="project" value="TreeGrafter"/>
</dbReference>
<evidence type="ECO:0000256" key="1">
    <source>
        <dbReference type="ARBA" id="ARBA00004021"/>
    </source>
</evidence>
<dbReference type="GO" id="GO:0000470">
    <property type="term" value="P:maturation of LSU-rRNA"/>
    <property type="evidence" value="ECO:0007669"/>
    <property type="project" value="UniProtKB-ARBA"/>
</dbReference>
<dbReference type="GO" id="GO:0003723">
    <property type="term" value="F:RNA binding"/>
    <property type="evidence" value="ECO:0007669"/>
    <property type="project" value="InterPro"/>
</dbReference>
<evidence type="ECO:0000256" key="2">
    <source>
        <dbReference type="ARBA" id="ARBA00004496"/>
    </source>
</evidence>
<keyword evidence="6" id="KW-0687">Ribonucleoprotein</keyword>
<dbReference type="Pfam" id="PF00467">
    <property type="entry name" value="KOW"/>
    <property type="match status" value="1"/>
</dbReference>
<dbReference type="InterPro" id="IPR039660">
    <property type="entry name" value="Ribosomal_eL14"/>
</dbReference>
<evidence type="ECO:0000313" key="9">
    <source>
        <dbReference type="EMBL" id="CUS20610.1"/>
    </source>
</evidence>
<evidence type="ECO:0000256" key="5">
    <source>
        <dbReference type="ARBA" id="ARBA00022980"/>
    </source>
</evidence>
<evidence type="ECO:0000313" key="10">
    <source>
        <dbReference type="Proteomes" id="UP000236544"/>
    </source>
</evidence>
<dbReference type="InterPro" id="IPR008991">
    <property type="entry name" value="Translation_prot_SH3-like_sf"/>
</dbReference>
<comment type="similarity">
    <text evidence="3">Belongs to the eukaryotic ribosomal protein eL14 family.</text>
</comment>
<evidence type="ECO:0000259" key="7">
    <source>
        <dbReference type="Pfam" id="PF00467"/>
    </source>
</evidence>
<dbReference type="InterPro" id="IPR002784">
    <property type="entry name" value="Ribosomal_eL14_dom"/>
</dbReference>
<sequence length="138" mass="15214">MSSESIVKNSQWRLVEVGRVVLIKKGPSAGKLAAIVEIIDQKRALIDGPETNVPRQSVNLGHVVLTPLTFALPRGAKTAVVAKKWVSAGVAEKWAASSWAKKIAQRERRAALSDFERFQVMVLRKQRRYAVKKAVAKA</sequence>
<gene>
    <name evidence="9" type="ORF">LAQU0_S01e10550g</name>
</gene>
<evidence type="ECO:0000259" key="8">
    <source>
        <dbReference type="Pfam" id="PF01929"/>
    </source>
</evidence>
<dbReference type="PANTHER" id="PTHR11127:SF2">
    <property type="entry name" value="LARGE RIBOSOMAL SUBUNIT PROTEIN EL14"/>
    <property type="match status" value="1"/>
</dbReference>
<dbReference type="GO" id="GO:0006412">
    <property type="term" value="P:translation"/>
    <property type="evidence" value="ECO:0007669"/>
    <property type="project" value="InterPro"/>
</dbReference>
<feature type="domain" description="KOW" evidence="7">
    <location>
        <begin position="17"/>
        <end position="47"/>
    </location>
</feature>
<keyword evidence="5" id="KW-0689">Ribosomal protein</keyword>
<dbReference type="OrthoDB" id="1875589at2759"/>
<reference evidence="10" key="1">
    <citation type="submission" date="2015-10" db="EMBL/GenBank/DDBJ databases">
        <authorList>
            <person name="Devillers H."/>
        </authorList>
    </citation>
    <scope>NUCLEOTIDE SEQUENCE [LARGE SCALE GENOMIC DNA]</scope>
</reference>
<dbReference type="GO" id="GO:0003735">
    <property type="term" value="F:structural constituent of ribosome"/>
    <property type="evidence" value="ECO:0007669"/>
    <property type="project" value="InterPro"/>
</dbReference>
<comment type="subcellular location">
    <subcellularLocation>
        <location evidence="2">Cytoplasm</location>
    </subcellularLocation>
</comment>
<name>A0A0P1KXB2_9SACH</name>
<protein>
    <submittedName>
        <fullName evidence="9">LAQU0S01e10550g1_1</fullName>
    </submittedName>
</protein>
<evidence type="ECO:0000256" key="6">
    <source>
        <dbReference type="ARBA" id="ARBA00023274"/>
    </source>
</evidence>
<dbReference type="AlphaFoldDB" id="A0A0P1KXB2"/>
<accession>A0A0P1KXB2</accession>
<dbReference type="Pfam" id="PF01929">
    <property type="entry name" value="Ribosomal_L14e"/>
    <property type="match status" value="1"/>
</dbReference>
<dbReference type="PANTHER" id="PTHR11127">
    <property type="entry name" value="60S RIBOSOMAL PROTEIN L14"/>
    <property type="match status" value="1"/>
</dbReference>
<feature type="domain" description="Large ribosomal subunit protein eL14" evidence="8">
    <location>
        <begin position="54"/>
        <end position="128"/>
    </location>
</feature>